<name>A0AA48RIU9_9BACL</name>
<dbReference type="Pfam" id="PF22752">
    <property type="entry name" value="DUF488-N3i"/>
    <property type="match status" value="1"/>
</dbReference>
<evidence type="ECO:0000313" key="1">
    <source>
        <dbReference type="EMBL" id="CAJ1003953.1"/>
    </source>
</evidence>
<protein>
    <submittedName>
        <fullName evidence="1">DUF488 domain-containing protein</fullName>
    </submittedName>
</protein>
<dbReference type="InterPro" id="IPR052552">
    <property type="entry name" value="YeaO-like"/>
</dbReference>
<keyword evidence="2" id="KW-1185">Reference proteome</keyword>
<dbReference type="PANTHER" id="PTHR36849:SF1">
    <property type="entry name" value="CYTOPLASMIC PROTEIN"/>
    <property type="match status" value="1"/>
</dbReference>
<dbReference type="KEGG" id="bayd:BSPP4475_16635"/>
<proteinExistence type="predicted"/>
<dbReference type="Proteomes" id="UP001189619">
    <property type="component" value="Chromosome"/>
</dbReference>
<dbReference type="RefSeq" id="WP_171566558.1">
    <property type="nucleotide sequence ID" value="NZ_JAUSVZ010000021.1"/>
</dbReference>
<evidence type="ECO:0000313" key="2">
    <source>
        <dbReference type="Proteomes" id="UP001189619"/>
    </source>
</evidence>
<sequence>MNAANRSTIRLKRIYEPPSPEDGVRILVDRLWPRGISKEQASLDEWMKEIAPSPELRKWFCHQPERFAEFTRRYELELSEDPTRCRLVDRIWELASEKNVTLVYAAKDPVHNHAIVLQQWLNRRLHSDG</sequence>
<dbReference type="EMBL" id="OY569118">
    <property type="protein sequence ID" value="CAJ1003953.1"/>
    <property type="molecule type" value="Genomic_DNA"/>
</dbReference>
<organism evidence="1 2">
    <name type="scientific">Brevibacillus aydinogluensis</name>
    <dbReference type="NCBI Taxonomy" id="927786"/>
    <lineage>
        <taxon>Bacteria</taxon>
        <taxon>Bacillati</taxon>
        <taxon>Bacillota</taxon>
        <taxon>Bacilli</taxon>
        <taxon>Bacillales</taxon>
        <taxon>Paenibacillaceae</taxon>
        <taxon>Brevibacillus</taxon>
    </lineage>
</organism>
<reference evidence="1" key="1">
    <citation type="submission" date="2023-07" db="EMBL/GenBank/DDBJ databases">
        <authorList>
            <person name="Ivanov I."/>
            <person name="Teneva D."/>
            <person name="Stoikov I."/>
        </authorList>
    </citation>
    <scope>NUCLEOTIDE SEQUENCE</scope>
    <source>
        <strain evidence="1">4475</strain>
    </source>
</reference>
<gene>
    <name evidence="1" type="ORF">BSPP4475_16635</name>
</gene>
<dbReference type="AlphaFoldDB" id="A0AA48RIU9"/>
<accession>A0AA48RIU9</accession>
<dbReference type="PANTHER" id="PTHR36849">
    <property type="entry name" value="CYTOPLASMIC PROTEIN-RELATED"/>
    <property type="match status" value="1"/>
</dbReference>